<evidence type="ECO:0000313" key="2">
    <source>
        <dbReference type="Proteomes" id="UP001152795"/>
    </source>
</evidence>
<protein>
    <submittedName>
        <fullName evidence="1">Uncharacterized protein</fullName>
    </submittedName>
</protein>
<dbReference type="EMBL" id="CACRXK020005186">
    <property type="protein sequence ID" value="CAB4005397.1"/>
    <property type="molecule type" value="Genomic_DNA"/>
</dbReference>
<proteinExistence type="predicted"/>
<dbReference type="Proteomes" id="UP001152795">
    <property type="component" value="Unassembled WGS sequence"/>
</dbReference>
<gene>
    <name evidence="1" type="ORF">PACLA_8A071819</name>
</gene>
<evidence type="ECO:0000313" key="1">
    <source>
        <dbReference type="EMBL" id="CAB4005397.1"/>
    </source>
</evidence>
<dbReference type="OrthoDB" id="5972005at2759"/>
<sequence length="240" mass="26347">MDAAAEKKADVPYIFQQLFPDDMETFLRHKASSINSSIGYIVPALLSTTALSAKNGCRVATATHEQPMNIYTIFVGYPGTGKSSAIQHGCLGPLASLLDNELSSFILDRHNSSSLVKHISTKQSTFIVSPEIYDVLNKLLKNDEDNASGDASYYVHFFPAKRVLTHTPQKATEIFQPTLLSLSSAARKCQMQPSNLQLIARMDQGQGLIDRFLLAVPNALCSTSDEVENAREHLSTEPEE</sequence>
<keyword evidence="2" id="KW-1185">Reference proteome</keyword>
<name>A0A7D9E9Y8_PARCT</name>
<accession>A0A7D9E9Y8</accession>
<reference evidence="1" key="1">
    <citation type="submission" date="2020-04" db="EMBL/GenBank/DDBJ databases">
        <authorList>
            <person name="Alioto T."/>
            <person name="Alioto T."/>
            <person name="Gomez Garrido J."/>
        </authorList>
    </citation>
    <scope>NUCLEOTIDE SEQUENCE</scope>
    <source>
        <strain evidence="1">A484AB</strain>
    </source>
</reference>
<dbReference type="AlphaFoldDB" id="A0A7D9E9Y8"/>
<organism evidence="1 2">
    <name type="scientific">Paramuricea clavata</name>
    <name type="common">Red gorgonian</name>
    <name type="synonym">Violescent sea-whip</name>
    <dbReference type="NCBI Taxonomy" id="317549"/>
    <lineage>
        <taxon>Eukaryota</taxon>
        <taxon>Metazoa</taxon>
        <taxon>Cnidaria</taxon>
        <taxon>Anthozoa</taxon>
        <taxon>Octocorallia</taxon>
        <taxon>Malacalcyonacea</taxon>
        <taxon>Plexauridae</taxon>
        <taxon>Paramuricea</taxon>
    </lineage>
</organism>
<comment type="caution">
    <text evidence="1">The sequence shown here is derived from an EMBL/GenBank/DDBJ whole genome shotgun (WGS) entry which is preliminary data.</text>
</comment>